<dbReference type="KEGG" id="cad:Curi_c02040"/>
<evidence type="ECO:0000313" key="12">
    <source>
        <dbReference type="Proteomes" id="UP000006094"/>
    </source>
</evidence>
<dbReference type="PATRIC" id="fig|1128398.3.peg.208"/>
<accession>K0AVH1</accession>
<dbReference type="eggNOG" id="COG0224">
    <property type="taxonomic scope" value="Bacteria"/>
</dbReference>
<evidence type="ECO:0000313" key="11">
    <source>
        <dbReference type="EMBL" id="AFS77284.1"/>
    </source>
</evidence>
<sequence length="285" mass="31991">MAQGMKDIKRRMRSIGSTMKITKAMHLVSSAKLRKAKENVEKSRPYYETIVNSVKRILSSTTGLKHPFLENREVKKTAYIVVTADRGLAGGFNSNILRVSEHEIDKEKSVVIVMGSKGKDYFTKRGYNVIESYIGMTEEPEFIHARNAANIAIELYRKREVDEVKLIYTKFISVISQEPTVNKLLPSDIDTDNVQEEKSLVQVQYEPSPEEVIDYLIPKYIQSAIYGGLVESAASQQGARMTAMESATDNAEEMIDELGLKYNRARQAAITQEISEIVGGAEALK</sequence>
<dbReference type="Gene3D" id="3.40.1380.10">
    <property type="match status" value="1"/>
</dbReference>
<dbReference type="GO" id="GO:0042777">
    <property type="term" value="P:proton motive force-driven plasma membrane ATP synthesis"/>
    <property type="evidence" value="ECO:0007669"/>
    <property type="project" value="UniProtKB-UniRule"/>
</dbReference>
<comment type="function">
    <text evidence="1 10">Produces ATP from ADP in the presence of a proton gradient across the membrane. The gamma chain is believed to be important in regulating ATPase activity and the flow of protons through the CF(0) complex.</text>
</comment>
<dbReference type="Gene3D" id="1.10.287.80">
    <property type="entry name" value="ATP synthase, gamma subunit, helix hairpin domain"/>
    <property type="match status" value="1"/>
</dbReference>
<evidence type="ECO:0000256" key="9">
    <source>
        <dbReference type="ARBA" id="ARBA00023310"/>
    </source>
</evidence>
<dbReference type="GO" id="GO:0005886">
    <property type="term" value="C:plasma membrane"/>
    <property type="evidence" value="ECO:0007669"/>
    <property type="project" value="UniProtKB-SubCell"/>
</dbReference>
<protein>
    <recommendedName>
        <fullName evidence="10">ATP synthase gamma chain</fullName>
    </recommendedName>
    <alternativeName>
        <fullName evidence="10">ATP synthase F1 sector gamma subunit</fullName>
    </alternativeName>
    <alternativeName>
        <fullName evidence="10">F-ATPase gamma subunit</fullName>
    </alternativeName>
</protein>
<evidence type="ECO:0000256" key="3">
    <source>
        <dbReference type="ARBA" id="ARBA00007681"/>
    </source>
</evidence>
<reference evidence="11 12" key="1">
    <citation type="journal article" date="2012" name="PLoS ONE">
        <title>The purine-utilizing bacterium Clostridium acidurici 9a: a genome-guided metabolic reconsideration.</title>
        <authorList>
            <person name="Hartwich K."/>
            <person name="Poehlein A."/>
            <person name="Daniel R."/>
        </authorList>
    </citation>
    <scope>NUCLEOTIDE SEQUENCE [LARGE SCALE GENOMIC DNA]</scope>
    <source>
        <strain evidence="12">ATCC 7906 / DSM 604 / BCRC 14475 / CIP 104303 / KCTC 5404 / NCIMB 10678 / 9a</strain>
    </source>
</reference>
<dbReference type="GO" id="GO:0005524">
    <property type="term" value="F:ATP binding"/>
    <property type="evidence" value="ECO:0007669"/>
    <property type="project" value="UniProtKB-UniRule"/>
</dbReference>
<dbReference type="GO" id="GO:0016787">
    <property type="term" value="F:hydrolase activity"/>
    <property type="evidence" value="ECO:0007669"/>
    <property type="project" value="UniProtKB-KW"/>
</dbReference>
<dbReference type="PANTHER" id="PTHR11693">
    <property type="entry name" value="ATP SYNTHASE GAMMA CHAIN"/>
    <property type="match status" value="1"/>
</dbReference>
<evidence type="ECO:0000256" key="1">
    <source>
        <dbReference type="ARBA" id="ARBA00003456"/>
    </source>
</evidence>
<dbReference type="GO" id="GO:0045259">
    <property type="term" value="C:proton-transporting ATP synthase complex"/>
    <property type="evidence" value="ECO:0007669"/>
    <property type="project" value="UniProtKB-KW"/>
</dbReference>
<name>K0AVH1_GOTA9</name>
<dbReference type="InterPro" id="IPR035968">
    <property type="entry name" value="ATP_synth_F1_ATPase_gsu"/>
</dbReference>
<dbReference type="GO" id="GO:0046933">
    <property type="term" value="F:proton-transporting ATP synthase activity, rotational mechanism"/>
    <property type="evidence" value="ECO:0007669"/>
    <property type="project" value="UniProtKB-UniRule"/>
</dbReference>
<dbReference type="SUPFAM" id="SSF52943">
    <property type="entry name" value="ATP synthase (F1-ATPase), gamma subunit"/>
    <property type="match status" value="1"/>
</dbReference>
<dbReference type="EMBL" id="CP003326">
    <property type="protein sequence ID" value="AFS77284.1"/>
    <property type="molecule type" value="Genomic_DNA"/>
</dbReference>
<dbReference type="HAMAP" id="MF_00815">
    <property type="entry name" value="ATP_synth_gamma_bact"/>
    <property type="match status" value="1"/>
</dbReference>
<keyword evidence="6 10" id="KW-0406">Ion transport</keyword>
<dbReference type="InterPro" id="IPR023632">
    <property type="entry name" value="ATP_synth_F1_gsu_CS"/>
</dbReference>
<dbReference type="NCBIfam" id="TIGR01146">
    <property type="entry name" value="ATPsyn_F1gamma"/>
    <property type="match status" value="1"/>
</dbReference>
<dbReference type="HOGENOM" id="CLU_050669_0_1_9"/>
<dbReference type="CDD" id="cd12151">
    <property type="entry name" value="F1-ATPase_gamma"/>
    <property type="match status" value="1"/>
</dbReference>
<dbReference type="InterPro" id="IPR000131">
    <property type="entry name" value="ATP_synth_F1_gsu"/>
</dbReference>
<dbReference type="PRINTS" id="PR00126">
    <property type="entry name" value="ATPASEGAMMA"/>
</dbReference>
<comment type="subunit">
    <text evidence="10">F-type ATPases have 2 components, CF(1) - the catalytic core - and CF(0) - the membrane proton channel. CF(1) has five subunits: alpha(3), beta(3), gamma(1), delta(1), epsilon(1). CF(0) has three main subunits: a, b and c.</text>
</comment>
<dbReference type="OrthoDB" id="9812769at2"/>
<comment type="similarity">
    <text evidence="3 10">Belongs to the ATPase gamma chain family.</text>
</comment>
<dbReference type="PROSITE" id="PS00153">
    <property type="entry name" value="ATPASE_GAMMA"/>
    <property type="match status" value="1"/>
</dbReference>
<evidence type="ECO:0000256" key="5">
    <source>
        <dbReference type="ARBA" id="ARBA00022781"/>
    </source>
</evidence>
<keyword evidence="5 10" id="KW-0375">Hydrogen ion transport</keyword>
<keyword evidence="4 10" id="KW-0813">Transport</keyword>
<organism evidence="11 12">
    <name type="scientific">Gottschalkia acidurici (strain ATCC 7906 / DSM 604 / BCRC 14475 / CIP 104303 / KCTC 5404 / NCIMB 10678 / 9a)</name>
    <name type="common">Clostridium acidurici</name>
    <dbReference type="NCBI Taxonomy" id="1128398"/>
    <lineage>
        <taxon>Bacteria</taxon>
        <taxon>Bacillati</taxon>
        <taxon>Bacillota</taxon>
        <taxon>Tissierellia</taxon>
        <taxon>Tissierellales</taxon>
        <taxon>Gottschalkiaceae</taxon>
        <taxon>Gottschalkia</taxon>
    </lineage>
</organism>
<dbReference type="Proteomes" id="UP000006094">
    <property type="component" value="Chromosome"/>
</dbReference>
<evidence type="ECO:0000256" key="6">
    <source>
        <dbReference type="ARBA" id="ARBA00023065"/>
    </source>
</evidence>
<keyword evidence="11" id="KW-0378">Hydrolase</keyword>
<evidence type="ECO:0000256" key="4">
    <source>
        <dbReference type="ARBA" id="ARBA00022448"/>
    </source>
</evidence>
<dbReference type="PANTHER" id="PTHR11693:SF22">
    <property type="entry name" value="ATP SYNTHASE SUBUNIT GAMMA, MITOCHONDRIAL"/>
    <property type="match status" value="1"/>
</dbReference>
<evidence type="ECO:0000256" key="7">
    <source>
        <dbReference type="ARBA" id="ARBA00023136"/>
    </source>
</evidence>
<keyword evidence="7 10" id="KW-0472">Membrane</keyword>
<keyword evidence="10" id="KW-1003">Cell membrane</keyword>
<keyword evidence="12" id="KW-1185">Reference proteome</keyword>
<dbReference type="RefSeq" id="WP_014966421.1">
    <property type="nucleotide sequence ID" value="NC_018664.1"/>
</dbReference>
<evidence type="ECO:0000256" key="10">
    <source>
        <dbReference type="HAMAP-Rule" id="MF_00815"/>
    </source>
</evidence>
<evidence type="ECO:0000256" key="8">
    <source>
        <dbReference type="ARBA" id="ARBA00023196"/>
    </source>
</evidence>
<dbReference type="AlphaFoldDB" id="K0AVH1"/>
<comment type="subcellular location">
    <subcellularLocation>
        <location evidence="10">Cell membrane</location>
        <topology evidence="10">Peripheral membrane protein</topology>
    </subcellularLocation>
    <subcellularLocation>
        <location evidence="2">Membrane</location>
        <topology evidence="2">Peripheral membrane protein</topology>
    </subcellularLocation>
</comment>
<evidence type="ECO:0000256" key="2">
    <source>
        <dbReference type="ARBA" id="ARBA00004170"/>
    </source>
</evidence>
<proteinExistence type="inferred from homology"/>
<keyword evidence="8 10" id="KW-0139">CF(1)</keyword>
<gene>
    <name evidence="10 11" type="primary">atpG</name>
    <name evidence="11" type="ordered locus">Curi_c02040</name>
</gene>
<dbReference type="STRING" id="1128398.Curi_c02040"/>
<keyword evidence="9 10" id="KW-0066">ATP synthesis</keyword>
<dbReference type="Pfam" id="PF00231">
    <property type="entry name" value="ATP-synt"/>
    <property type="match status" value="1"/>
</dbReference>